<sequence>MKNKLVFLYSLVCLGTYSLSTYAVIRSASSKNYKSAISSGNVIVKFFSPTCGACQKMQRPYQDLSQDPQLDHVKFVEVNIDTDPQFARSISTIPTFRLYKEGQKVKEAIGITPISTLKSMMIGTFGPADYSQGINIESLAHMSHIDTSSDKIILEDMELTSSPSDLSDVEKPFERAEDQGILKMIGARIMEIITALMTAVKNLFTWIGNTISSLFK</sequence>
<dbReference type="SUPFAM" id="SSF52833">
    <property type="entry name" value="Thioredoxin-like"/>
    <property type="match status" value="1"/>
</dbReference>
<dbReference type="PANTHER" id="PTHR10438:SF468">
    <property type="entry name" value="THIOREDOXIN-1-RELATED"/>
    <property type="match status" value="1"/>
</dbReference>
<dbReference type="InterPro" id="IPR017937">
    <property type="entry name" value="Thioredoxin_CS"/>
</dbReference>
<accession>A0A0D2JD67</accession>
<comment type="caution">
    <text evidence="3">The sequence shown here is derived from an EMBL/GenBank/DDBJ whole genome shotgun (WGS) entry which is preliminary data.</text>
</comment>
<keyword evidence="4" id="KW-1185">Reference proteome</keyword>
<dbReference type="Pfam" id="PF00085">
    <property type="entry name" value="Thioredoxin"/>
    <property type="match status" value="1"/>
</dbReference>
<reference evidence="3 4" key="1">
    <citation type="journal article" date="2013" name="Proc. Natl. Acad. Sci. U.S.A.">
        <title>Candidate phylum TM6 genome recovered from a hospital sink biofilm provides genomic insights into this uncultivated phylum.</title>
        <authorList>
            <person name="McLean J.S."/>
            <person name="Lombardo M.J."/>
            <person name="Badger J.H."/>
            <person name="Edlund A."/>
            <person name="Novotny M."/>
            <person name="Yee-Greenbaum J."/>
            <person name="Vyahhi N."/>
            <person name="Hall A.P."/>
            <person name="Yang Y."/>
            <person name="Dupont C.L."/>
            <person name="Ziegler M.G."/>
            <person name="Chitsaz H."/>
            <person name="Allen A.E."/>
            <person name="Yooseph S."/>
            <person name="Tesler G."/>
            <person name="Pevzner P.A."/>
            <person name="Friedman R.M."/>
            <person name="Nealson K.H."/>
            <person name="Venter J.C."/>
            <person name="Lasken R.S."/>
        </authorList>
    </citation>
    <scope>NUCLEOTIDE SEQUENCE [LARGE SCALE GENOMIC DNA]</scope>
    <source>
        <strain evidence="3 4">TM6SC1</strain>
    </source>
</reference>
<gene>
    <name evidence="3" type="ORF">J120_04885</name>
</gene>
<dbReference type="eggNOG" id="COG0526">
    <property type="taxonomic scope" value="Bacteria"/>
</dbReference>
<dbReference type="InterPro" id="IPR013766">
    <property type="entry name" value="Thioredoxin_domain"/>
</dbReference>
<feature type="signal peptide" evidence="1">
    <location>
        <begin position="1"/>
        <end position="23"/>
    </location>
</feature>
<name>A0A0D2JD67_9BACT</name>
<evidence type="ECO:0000313" key="3">
    <source>
        <dbReference type="EMBL" id="KIX84906.1"/>
    </source>
</evidence>
<protein>
    <recommendedName>
        <fullName evidence="2">Thioredoxin domain-containing protein</fullName>
    </recommendedName>
</protein>
<organism evidence="3 4">
    <name type="scientific">candidate division TM6 bacterium JCVI TM6SC1</name>
    <dbReference type="NCBI Taxonomy" id="1306947"/>
    <lineage>
        <taxon>Bacteria</taxon>
        <taxon>Candidatus Babelota</taxon>
        <taxon>Vermiphilus</taxon>
    </lineage>
</organism>
<keyword evidence="1" id="KW-0732">Signal</keyword>
<evidence type="ECO:0000256" key="1">
    <source>
        <dbReference type="SAM" id="SignalP"/>
    </source>
</evidence>
<dbReference type="AlphaFoldDB" id="A0A0D2JD67"/>
<dbReference type="Proteomes" id="UP000032214">
    <property type="component" value="Unassembled WGS sequence"/>
</dbReference>
<evidence type="ECO:0000259" key="2">
    <source>
        <dbReference type="Pfam" id="PF00085"/>
    </source>
</evidence>
<dbReference type="InterPro" id="IPR036249">
    <property type="entry name" value="Thioredoxin-like_sf"/>
</dbReference>
<evidence type="ECO:0000313" key="4">
    <source>
        <dbReference type="Proteomes" id="UP000032214"/>
    </source>
</evidence>
<dbReference type="Gene3D" id="3.40.30.10">
    <property type="entry name" value="Glutaredoxin"/>
    <property type="match status" value="1"/>
</dbReference>
<feature type="chain" id="PRO_5002255972" description="Thioredoxin domain-containing protein" evidence="1">
    <location>
        <begin position="24"/>
        <end position="216"/>
    </location>
</feature>
<dbReference type="InterPro" id="IPR050620">
    <property type="entry name" value="Thioredoxin_H-type-like"/>
</dbReference>
<dbReference type="STRING" id="1306947.J120_04885"/>
<dbReference type="EMBL" id="ARQD01000005">
    <property type="protein sequence ID" value="KIX84906.1"/>
    <property type="molecule type" value="Genomic_DNA"/>
</dbReference>
<dbReference type="CDD" id="cd02947">
    <property type="entry name" value="TRX_family"/>
    <property type="match status" value="1"/>
</dbReference>
<proteinExistence type="predicted"/>
<feature type="domain" description="Thioredoxin" evidence="2">
    <location>
        <begin position="27"/>
        <end position="121"/>
    </location>
</feature>
<dbReference type="PANTHER" id="PTHR10438">
    <property type="entry name" value="THIOREDOXIN"/>
    <property type="match status" value="1"/>
</dbReference>
<dbReference type="PROSITE" id="PS00194">
    <property type="entry name" value="THIOREDOXIN_1"/>
    <property type="match status" value="1"/>
</dbReference>